<keyword evidence="2" id="KW-1185">Reference proteome</keyword>
<dbReference type="InterPro" id="IPR011335">
    <property type="entry name" value="Restrct_endonuc-II-like"/>
</dbReference>
<dbReference type="AlphaFoldDB" id="A0A1I3IQF2"/>
<dbReference type="InterPro" id="IPR009394">
    <property type="entry name" value="MmcB-like"/>
</dbReference>
<protein>
    <recommendedName>
        <fullName evidence="3">DNA repair protein MmcB-related protein</fullName>
    </recommendedName>
</protein>
<dbReference type="Pfam" id="PF06319">
    <property type="entry name" value="MmcB-like"/>
    <property type="match status" value="1"/>
</dbReference>
<gene>
    <name evidence="1" type="ORF">SAMN04487991_0099</name>
</gene>
<evidence type="ECO:0000313" key="2">
    <source>
        <dbReference type="Proteomes" id="UP000199630"/>
    </source>
</evidence>
<evidence type="ECO:0008006" key="3">
    <source>
        <dbReference type="Google" id="ProtNLM"/>
    </source>
</evidence>
<dbReference type="STRING" id="588602.SAMN04487991_0099"/>
<dbReference type="Proteomes" id="UP000199630">
    <property type="component" value="Unassembled WGS sequence"/>
</dbReference>
<sequence length="197" mass="22016">MRPCVRNEQIPPRSEIGFARQEGKGAGIEILRALDHFLCMPESIDPFYSSAQPGQILARGVSRHLRTHDFACVEEFVPTRGLRVDVMALGSKGEIWVVECKSSRADFRTDQKWQGYLDWCDRYFFAVDTEFPVEILPEEAGLILADGYQAEIIRMPAEDKLPAARRKALTLKFARTAALRLQGGRDPGVAAMFGGEG</sequence>
<reference evidence="2" key="1">
    <citation type="submission" date="2016-10" db="EMBL/GenBank/DDBJ databases">
        <authorList>
            <person name="Varghese N."/>
            <person name="Submissions S."/>
        </authorList>
    </citation>
    <scope>NUCLEOTIDE SEQUENCE [LARGE SCALE GENOMIC DNA]</scope>
    <source>
        <strain evidence="2">DSM 26471</strain>
    </source>
</reference>
<organism evidence="1 2">
    <name type="scientific">Celeribacter neptunius</name>
    <dbReference type="NCBI Taxonomy" id="588602"/>
    <lineage>
        <taxon>Bacteria</taxon>
        <taxon>Pseudomonadati</taxon>
        <taxon>Pseudomonadota</taxon>
        <taxon>Alphaproteobacteria</taxon>
        <taxon>Rhodobacterales</taxon>
        <taxon>Roseobacteraceae</taxon>
        <taxon>Celeribacter</taxon>
    </lineage>
</organism>
<name>A0A1I3IQF2_9RHOB</name>
<dbReference type="EMBL" id="FORH01000001">
    <property type="protein sequence ID" value="SFI50142.1"/>
    <property type="molecule type" value="Genomic_DNA"/>
</dbReference>
<dbReference type="SUPFAM" id="SSF52980">
    <property type="entry name" value="Restriction endonuclease-like"/>
    <property type="match status" value="1"/>
</dbReference>
<accession>A0A1I3IQF2</accession>
<proteinExistence type="predicted"/>
<evidence type="ECO:0000313" key="1">
    <source>
        <dbReference type="EMBL" id="SFI50142.1"/>
    </source>
</evidence>